<keyword evidence="1" id="KW-0805">Transcription regulation</keyword>
<reference evidence="6" key="1">
    <citation type="journal article" date="2014" name="Int. J. Syst. Evol. Microbiol.">
        <title>Complete genome sequence of Corynebacterium casei LMG S-19264T (=DSM 44701T), isolated from a smear-ripened cheese.</title>
        <authorList>
            <consortium name="US DOE Joint Genome Institute (JGI-PGF)"/>
            <person name="Walter F."/>
            <person name="Albersmeier A."/>
            <person name="Kalinowski J."/>
            <person name="Ruckert C."/>
        </authorList>
    </citation>
    <scope>NUCLEOTIDE SEQUENCE</scope>
    <source>
        <strain evidence="6">JCM 4125</strain>
    </source>
</reference>
<organism evidence="6 7">
    <name type="scientific">Streptomyces phaeofaciens</name>
    <dbReference type="NCBI Taxonomy" id="68254"/>
    <lineage>
        <taxon>Bacteria</taxon>
        <taxon>Bacillati</taxon>
        <taxon>Actinomycetota</taxon>
        <taxon>Actinomycetes</taxon>
        <taxon>Kitasatosporales</taxon>
        <taxon>Streptomycetaceae</taxon>
        <taxon>Streptomyces</taxon>
    </lineage>
</organism>
<evidence type="ECO:0000313" key="6">
    <source>
        <dbReference type="EMBL" id="GGT85841.1"/>
    </source>
</evidence>
<reference evidence="6" key="2">
    <citation type="submission" date="2020-09" db="EMBL/GenBank/DDBJ databases">
        <authorList>
            <person name="Sun Q."/>
            <person name="Ohkuma M."/>
        </authorList>
    </citation>
    <scope>NUCLEOTIDE SEQUENCE</scope>
    <source>
        <strain evidence="6">JCM 4125</strain>
    </source>
</reference>
<dbReference type="InterPro" id="IPR036388">
    <property type="entry name" value="WH-like_DNA-bd_sf"/>
</dbReference>
<evidence type="ECO:0000256" key="3">
    <source>
        <dbReference type="ARBA" id="ARBA00023163"/>
    </source>
</evidence>
<dbReference type="GO" id="GO:0003677">
    <property type="term" value="F:DNA binding"/>
    <property type="evidence" value="ECO:0007669"/>
    <property type="project" value="UniProtKB-KW"/>
</dbReference>
<accession>A0A918HPZ0</accession>
<evidence type="ECO:0000313" key="7">
    <source>
        <dbReference type="Proteomes" id="UP000646776"/>
    </source>
</evidence>
<evidence type="ECO:0000256" key="1">
    <source>
        <dbReference type="ARBA" id="ARBA00023015"/>
    </source>
</evidence>
<dbReference type="RefSeq" id="WP_189717130.1">
    <property type="nucleotide sequence ID" value="NZ_BMSA01000031.1"/>
</dbReference>
<dbReference type="PANTHER" id="PTHR38445:SF7">
    <property type="entry name" value="GNTR-FAMILY TRANSCRIPTIONAL REGULATOR"/>
    <property type="match status" value="1"/>
</dbReference>
<dbReference type="InterPro" id="IPR000524">
    <property type="entry name" value="Tscrpt_reg_HTH_GntR"/>
</dbReference>
<feature type="domain" description="HTH gntR-type" evidence="5">
    <location>
        <begin position="12"/>
        <end position="80"/>
    </location>
</feature>
<proteinExistence type="predicted"/>
<keyword evidence="2" id="KW-0238">DNA-binding</keyword>
<dbReference type="PROSITE" id="PS50949">
    <property type="entry name" value="HTH_GNTR"/>
    <property type="match status" value="1"/>
</dbReference>
<dbReference type="SMART" id="SM00345">
    <property type="entry name" value="HTH_GNTR"/>
    <property type="match status" value="1"/>
</dbReference>
<evidence type="ECO:0000256" key="4">
    <source>
        <dbReference type="SAM" id="MobiDB-lite"/>
    </source>
</evidence>
<feature type="region of interest" description="Disordered" evidence="4">
    <location>
        <begin position="126"/>
        <end position="168"/>
    </location>
</feature>
<gene>
    <name evidence="6" type="ORF">GCM10010226_75570</name>
</gene>
<sequence length="168" mass="17947">MVEYRIDRHSGVATYVQIVQQTKQALRLGVLRPGDKLPTAREVVEATAINPNTVLKAYRELERDGLVEARRGLGTFVRRGLSTAPADSPLRSELGAWAVRAHEAGLDREDVAALFTAVLDEHFSTTADRPATATTADQPAPATTAGRPAPATTTDPQAPDPTPQGDPS</sequence>
<keyword evidence="7" id="KW-1185">Reference proteome</keyword>
<name>A0A918HPZ0_9ACTN</name>
<comment type="caution">
    <text evidence="6">The sequence shown here is derived from an EMBL/GenBank/DDBJ whole genome shotgun (WGS) entry which is preliminary data.</text>
</comment>
<feature type="compositionally biased region" description="Low complexity" evidence="4">
    <location>
        <begin position="126"/>
        <end position="157"/>
    </location>
</feature>
<evidence type="ECO:0000256" key="2">
    <source>
        <dbReference type="ARBA" id="ARBA00023125"/>
    </source>
</evidence>
<dbReference type="InterPro" id="IPR036390">
    <property type="entry name" value="WH_DNA-bd_sf"/>
</dbReference>
<dbReference type="SUPFAM" id="SSF46785">
    <property type="entry name" value="Winged helix' DNA-binding domain"/>
    <property type="match status" value="1"/>
</dbReference>
<dbReference type="Gene3D" id="1.10.10.10">
    <property type="entry name" value="Winged helix-like DNA-binding domain superfamily/Winged helix DNA-binding domain"/>
    <property type="match status" value="1"/>
</dbReference>
<evidence type="ECO:0000259" key="5">
    <source>
        <dbReference type="PROSITE" id="PS50949"/>
    </source>
</evidence>
<dbReference type="Proteomes" id="UP000646776">
    <property type="component" value="Unassembled WGS sequence"/>
</dbReference>
<dbReference type="PANTHER" id="PTHR38445">
    <property type="entry name" value="HTH-TYPE TRANSCRIPTIONAL REPRESSOR YTRA"/>
    <property type="match status" value="1"/>
</dbReference>
<protein>
    <recommendedName>
        <fullName evidence="5">HTH gntR-type domain-containing protein</fullName>
    </recommendedName>
</protein>
<dbReference type="Pfam" id="PF00392">
    <property type="entry name" value="GntR"/>
    <property type="match status" value="1"/>
</dbReference>
<dbReference type="EMBL" id="BMSA01000031">
    <property type="protein sequence ID" value="GGT85841.1"/>
    <property type="molecule type" value="Genomic_DNA"/>
</dbReference>
<dbReference type="GO" id="GO:0003700">
    <property type="term" value="F:DNA-binding transcription factor activity"/>
    <property type="evidence" value="ECO:0007669"/>
    <property type="project" value="InterPro"/>
</dbReference>
<dbReference type="AlphaFoldDB" id="A0A918HPZ0"/>
<feature type="compositionally biased region" description="Pro residues" evidence="4">
    <location>
        <begin position="158"/>
        <end position="168"/>
    </location>
</feature>
<dbReference type="CDD" id="cd07377">
    <property type="entry name" value="WHTH_GntR"/>
    <property type="match status" value="1"/>
</dbReference>
<keyword evidence="3" id="KW-0804">Transcription</keyword>